<protein>
    <submittedName>
        <fullName evidence="1">Uncharacterized protein</fullName>
    </submittedName>
</protein>
<sequence>MLSFWADGAGSWEFAASLSDGDPAVFGREVGSDWVPIGESLSEFLLHVTVLETSIGASNQCYAPGVPAGRLSRIVSGYRPLPLQELPCPSMDSRILVGADALLQISESVSDRTLPPGELFDVSVSAVVAASIDEVIDSFPEIPWKRSSAVVAGEFPPEDPPEFLR</sequence>
<proteinExistence type="predicted"/>
<keyword evidence="2" id="KW-1185">Reference proteome</keyword>
<evidence type="ECO:0000313" key="2">
    <source>
        <dbReference type="Proteomes" id="UP000198583"/>
    </source>
</evidence>
<dbReference type="AlphaFoldDB" id="A0A1I6FGW0"/>
<organism evidence="1 2">
    <name type="scientific">Lentzea waywayandensis</name>
    <dbReference type="NCBI Taxonomy" id="84724"/>
    <lineage>
        <taxon>Bacteria</taxon>
        <taxon>Bacillati</taxon>
        <taxon>Actinomycetota</taxon>
        <taxon>Actinomycetes</taxon>
        <taxon>Pseudonocardiales</taxon>
        <taxon>Pseudonocardiaceae</taxon>
        <taxon>Lentzea</taxon>
    </lineage>
</organism>
<dbReference type="Proteomes" id="UP000198583">
    <property type="component" value="Unassembled WGS sequence"/>
</dbReference>
<name>A0A1I6FGW0_9PSEU</name>
<dbReference type="EMBL" id="FOYL01000017">
    <property type="protein sequence ID" value="SFR29134.1"/>
    <property type="molecule type" value="Genomic_DNA"/>
</dbReference>
<reference evidence="2" key="1">
    <citation type="submission" date="2016-10" db="EMBL/GenBank/DDBJ databases">
        <authorList>
            <person name="Varghese N."/>
            <person name="Submissions S."/>
        </authorList>
    </citation>
    <scope>NUCLEOTIDE SEQUENCE [LARGE SCALE GENOMIC DNA]</scope>
    <source>
        <strain evidence="2">DSM 44232</strain>
    </source>
</reference>
<evidence type="ECO:0000313" key="1">
    <source>
        <dbReference type="EMBL" id="SFR29134.1"/>
    </source>
</evidence>
<accession>A0A1I6FGW0</accession>
<gene>
    <name evidence="1" type="ORF">SAMN04488564_11758</name>
</gene>